<sequence>MNTNHVTASESQVLEDAAWSQQLSKHCTALHCTALHRTVQCTVHVYCTWFNSLNSKLEPSHRNPEALRKTMMNERHDLALHRRDD</sequence>
<name>A0A8S9UEA8_PHYIN</name>
<protein>
    <submittedName>
        <fullName evidence="1">Uncharacterized protein</fullName>
    </submittedName>
</protein>
<dbReference type="EMBL" id="JAACNO010001839">
    <property type="protein sequence ID" value="KAF4137304.1"/>
    <property type="molecule type" value="Genomic_DNA"/>
</dbReference>
<proteinExistence type="predicted"/>
<dbReference type="Proteomes" id="UP000704712">
    <property type="component" value="Unassembled WGS sequence"/>
</dbReference>
<gene>
    <name evidence="1" type="ORF">GN958_ATG13504</name>
</gene>
<organism evidence="1 2">
    <name type="scientific">Phytophthora infestans</name>
    <name type="common">Potato late blight agent</name>
    <name type="synonym">Botrytis infestans</name>
    <dbReference type="NCBI Taxonomy" id="4787"/>
    <lineage>
        <taxon>Eukaryota</taxon>
        <taxon>Sar</taxon>
        <taxon>Stramenopiles</taxon>
        <taxon>Oomycota</taxon>
        <taxon>Peronosporomycetes</taxon>
        <taxon>Peronosporales</taxon>
        <taxon>Peronosporaceae</taxon>
        <taxon>Phytophthora</taxon>
    </lineage>
</organism>
<comment type="caution">
    <text evidence="1">The sequence shown here is derived from an EMBL/GenBank/DDBJ whole genome shotgun (WGS) entry which is preliminary data.</text>
</comment>
<evidence type="ECO:0000313" key="2">
    <source>
        <dbReference type="Proteomes" id="UP000704712"/>
    </source>
</evidence>
<accession>A0A8S9UEA8</accession>
<dbReference type="AlphaFoldDB" id="A0A8S9UEA8"/>
<reference evidence="1" key="1">
    <citation type="submission" date="2020-03" db="EMBL/GenBank/DDBJ databases">
        <title>Hybrid Assembly of Korean Phytophthora infestans isolates.</title>
        <authorList>
            <person name="Prokchorchik M."/>
            <person name="Lee Y."/>
            <person name="Seo J."/>
            <person name="Cho J.-H."/>
            <person name="Park Y.-E."/>
            <person name="Jang D.-C."/>
            <person name="Im J.-S."/>
            <person name="Choi J.-G."/>
            <person name="Park H.-J."/>
            <person name="Lee G.-B."/>
            <person name="Lee Y.-G."/>
            <person name="Hong S.-Y."/>
            <person name="Cho K."/>
            <person name="Sohn K.H."/>
        </authorList>
    </citation>
    <scope>NUCLEOTIDE SEQUENCE</scope>
    <source>
        <strain evidence="1">KR_2_A2</strain>
    </source>
</reference>
<evidence type="ECO:0000313" key="1">
    <source>
        <dbReference type="EMBL" id="KAF4137304.1"/>
    </source>
</evidence>